<evidence type="ECO:0000313" key="2">
    <source>
        <dbReference type="Proteomes" id="UP001492380"/>
    </source>
</evidence>
<dbReference type="Proteomes" id="UP001492380">
    <property type="component" value="Unassembled WGS sequence"/>
</dbReference>
<comment type="caution">
    <text evidence="1">The sequence shown here is derived from an EMBL/GenBank/DDBJ whole genome shotgun (WGS) entry which is preliminary data.</text>
</comment>
<proteinExistence type="predicted"/>
<protein>
    <submittedName>
        <fullName evidence="1">Uncharacterized protein</fullName>
    </submittedName>
</protein>
<evidence type="ECO:0000313" key="1">
    <source>
        <dbReference type="EMBL" id="KAK8235965.1"/>
    </source>
</evidence>
<sequence>MPMDLDEDFQAIRDGFYQAPLDPDPPGPLSIRPERSVFPDNKTAEPWESLYHIGYKDVLDEAFDSYLDRGSVLPRTKKRAHFMKAGRSMLAAMSEQTVVSIMDGTVAEYCRSKTTRPHLGKFAMDAESERQVQSRTRTYQPVFYASYLVNSQGLPPTQIDLGHIANYVEGYVKGTQPDFNQKIDSQLPGMPNWLDRSRGDRRYLMIDEEDEIEEALEFVEAVRGRIPSLPYSTERARGLCGFGVTNNATMCFHYHQCHQGGRSLMYLVEAICLYLFKDYKIRHEIVFKAFDPDHLWAGEILLNCIGKGFRDTGYGFGFLGRDMEFQESAMARVDESHWLMWEKRAIKQTPLLGMSSVWLGD</sequence>
<keyword evidence="2" id="KW-1185">Reference proteome</keyword>
<organism evidence="1 2">
    <name type="scientific">Phyllosticta capitalensis</name>
    <dbReference type="NCBI Taxonomy" id="121624"/>
    <lineage>
        <taxon>Eukaryota</taxon>
        <taxon>Fungi</taxon>
        <taxon>Dikarya</taxon>
        <taxon>Ascomycota</taxon>
        <taxon>Pezizomycotina</taxon>
        <taxon>Dothideomycetes</taxon>
        <taxon>Dothideomycetes incertae sedis</taxon>
        <taxon>Botryosphaeriales</taxon>
        <taxon>Phyllostictaceae</taxon>
        <taxon>Phyllosticta</taxon>
    </lineage>
</organism>
<gene>
    <name evidence="1" type="ORF">HDK90DRAFT_260937</name>
</gene>
<accession>A0ABR1YRA1</accession>
<name>A0ABR1YRA1_9PEZI</name>
<dbReference type="EMBL" id="JBBWRZ010000005">
    <property type="protein sequence ID" value="KAK8235965.1"/>
    <property type="molecule type" value="Genomic_DNA"/>
</dbReference>
<reference evidence="1 2" key="1">
    <citation type="submission" date="2024-04" db="EMBL/GenBank/DDBJ databases">
        <title>Phyllosticta paracitricarpa is synonymous to the EU quarantine fungus P. citricarpa based on phylogenomic analyses.</title>
        <authorList>
            <consortium name="Lawrence Berkeley National Laboratory"/>
            <person name="Van Ingen-Buijs V.A."/>
            <person name="Van Westerhoven A.C."/>
            <person name="Haridas S."/>
            <person name="Skiadas P."/>
            <person name="Martin F."/>
            <person name="Groenewald J.Z."/>
            <person name="Crous P.W."/>
            <person name="Seidl M.F."/>
        </authorList>
    </citation>
    <scope>NUCLEOTIDE SEQUENCE [LARGE SCALE GENOMIC DNA]</scope>
    <source>
        <strain evidence="1 2">CBS 123374</strain>
    </source>
</reference>